<name>A0A655R8N9_VIBCL</name>
<sequence>MPTQSSLMRWSSNTSKRTKHCSNSKRKFLHCRICLNAVTTLLIPTRWICSTKAVS</sequence>
<dbReference type="AlphaFoldDB" id="A0A655R8N9"/>
<gene>
    <name evidence="1" type="ORF">ERS013165_02711</name>
</gene>
<evidence type="ECO:0000313" key="1">
    <source>
        <dbReference type="EMBL" id="CSA89377.1"/>
    </source>
</evidence>
<proteinExistence type="predicted"/>
<protein>
    <submittedName>
        <fullName evidence="1">Uncharacterized protein</fullName>
    </submittedName>
</protein>
<accession>A0A655R8N9</accession>
<evidence type="ECO:0000313" key="2">
    <source>
        <dbReference type="Proteomes" id="UP000044806"/>
    </source>
</evidence>
<reference evidence="1 2" key="1">
    <citation type="submission" date="2015-07" db="EMBL/GenBank/DDBJ databases">
        <authorList>
            <consortium name="Pathogen Informatics"/>
        </authorList>
    </citation>
    <scope>NUCLEOTIDE SEQUENCE [LARGE SCALE GENOMIC DNA]</scope>
    <source>
        <strain evidence="1 2">A51</strain>
    </source>
</reference>
<dbReference type="EMBL" id="CWOW01000014">
    <property type="protein sequence ID" value="CSA89377.1"/>
    <property type="molecule type" value="Genomic_DNA"/>
</dbReference>
<dbReference type="Proteomes" id="UP000044806">
    <property type="component" value="Unassembled WGS sequence"/>
</dbReference>
<organism evidence="1 2">
    <name type="scientific">Vibrio cholerae</name>
    <dbReference type="NCBI Taxonomy" id="666"/>
    <lineage>
        <taxon>Bacteria</taxon>
        <taxon>Pseudomonadati</taxon>
        <taxon>Pseudomonadota</taxon>
        <taxon>Gammaproteobacteria</taxon>
        <taxon>Vibrionales</taxon>
        <taxon>Vibrionaceae</taxon>
        <taxon>Vibrio</taxon>
    </lineage>
</organism>